<dbReference type="EMBL" id="WWCS01000010">
    <property type="protein sequence ID" value="MYN40984.1"/>
    <property type="molecule type" value="Genomic_DNA"/>
</dbReference>
<dbReference type="InterPro" id="IPR021762">
    <property type="entry name" value="DUF3325"/>
</dbReference>
<organism evidence="2 3">
    <name type="scientific">Duganella margarita</name>
    <dbReference type="NCBI Taxonomy" id="2692170"/>
    <lineage>
        <taxon>Bacteria</taxon>
        <taxon>Pseudomonadati</taxon>
        <taxon>Pseudomonadota</taxon>
        <taxon>Betaproteobacteria</taxon>
        <taxon>Burkholderiales</taxon>
        <taxon>Oxalobacteraceae</taxon>
        <taxon>Telluria group</taxon>
        <taxon>Duganella</taxon>
    </lineage>
</organism>
<keyword evidence="1" id="KW-0472">Membrane</keyword>
<accession>A0ABW9WL25</accession>
<dbReference type="RefSeq" id="WP_161045974.1">
    <property type="nucleotide sequence ID" value="NZ_WWCS01000010.1"/>
</dbReference>
<reference evidence="2 3" key="1">
    <citation type="submission" date="2019-12" db="EMBL/GenBank/DDBJ databases">
        <title>Novel species isolated from a subtropical stream in China.</title>
        <authorList>
            <person name="Lu H."/>
        </authorList>
    </citation>
    <scope>NUCLEOTIDE SEQUENCE [LARGE SCALE GENOMIC DNA]</scope>
    <source>
        <strain evidence="2 3">FT109W</strain>
    </source>
</reference>
<feature type="transmembrane region" description="Helical" evidence="1">
    <location>
        <begin position="97"/>
        <end position="115"/>
    </location>
</feature>
<evidence type="ECO:0000313" key="2">
    <source>
        <dbReference type="EMBL" id="MYN40984.1"/>
    </source>
</evidence>
<dbReference type="Pfam" id="PF11804">
    <property type="entry name" value="DUF3325"/>
    <property type="match status" value="1"/>
</dbReference>
<dbReference type="Proteomes" id="UP000466332">
    <property type="component" value="Unassembled WGS sequence"/>
</dbReference>
<gene>
    <name evidence="2" type="ORF">GTP55_16580</name>
</gene>
<keyword evidence="3" id="KW-1185">Reference proteome</keyword>
<keyword evidence="1" id="KW-1133">Transmembrane helix</keyword>
<sequence>MSYALVVLTALGLCFAGMVALSLAIDRHHKQVYGADAPPRKRYLLRVGGTLLLALAIGPCVLLWGSGAGFVAWVGMLTIGALLAAGLLPYWPARVAPLAAVAGALGLVGLADLALT</sequence>
<comment type="caution">
    <text evidence="2">The sequence shown here is derived from an EMBL/GenBank/DDBJ whole genome shotgun (WGS) entry which is preliminary data.</text>
</comment>
<name>A0ABW9WL25_9BURK</name>
<keyword evidence="1" id="KW-0812">Transmembrane</keyword>
<proteinExistence type="predicted"/>
<evidence type="ECO:0000256" key="1">
    <source>
        <dbReference type="SAM" id="Phobius"/>
    </source>
</evidence>
<feature type="transmembrane region" description="Helical" evidence="1">
    <location>
        <begin position="43"/>
        <end position="64"/>
    </location>
</feature>
<feature type="transmembrane region" description="Helical" evidence="1">
    <location>
        <begin position="71"/>
        <end position="91"/>
    </location>
</feature>
<evidence type="ECO:0000313" key="3">
    <source>
        <dbReference type="Proteomes" id="UP000466332"/>
    </source>
</evidence>
<protein>
    <submittedName>
        <fullName evidence="2">DUF3325 family protein</fullName>
    </submittedName>
</protein>